<dbReference type="EMBL" id="KB908592">
    <property type="protein sequence ID" value="EOA87217.1"/>
    <property type="molecule type" value="Genomic_DNA"/>
</dbReference>
<name>R0KGR1_EXST2</name>
<evidence type="ECO:0000313" key="1">
    <source>
        <dbReference type="EMBL" id="EOA87217.1"/>
    </source>
</evidence>
<dbReference type="HOGENOM" id="CLU_049633_1_0_1"/>
<dbReference type="OrthoDB" id="10034502at2759"/>
<reference evidence="1 2" key="2">
    <citation type="journal article" date="2013" name="PLoS Genet.">
        <title>Comparative genome structure, secondary metabolite, and effector coding capacity across Cochliobolus pathogens.</title>
        <authorList>
            <person name="Condon B.J."/>
            <person name="Leng Y."/>
            <person name="Wu D."/>
            <person name="Bushley K.E."/>
            <person name="Ohm R.A."/>
            <person name="Otillar R."/>
            <person name="Martin J."/>
            <person name="Schackwitz W."/>
            <person name="Grimwood J."/>
            <person name="MohdZainudin N."/>
            <person name="Xue C."/>
            <person name="Wang R."/>
            <person name="Manning V.A."/>
            <person name="Dhillon B."/>
            <person name="Tu Z.J."/>
            <person name="Steffenson B.J."/>
            <person name="Salamov A."/>
            <person name="Sun H."/>
            <person name="Lowry S."/>
            <person name="LaButti K."/>
            <person name="Han J."/>
            <person name="Copeland A."/>
            <person name="Lindquist E."/>
            <person name="Barry K."/>
            <person name="Schmutz J."/>
            <person name="Baker S.E."/>
            <person name="Ciuffetti L.M."/>
            <person name="Grigoriev I.V."/>
            <person name="Zhong S."/>
            <person name="Turgeon B.G."/>
        </authorList>
    </citation>
    <scope>NUCLEOTIDE SEQUENCE [LARGE SCALE GENOMIC DNA]</scope>
    <source>
        <strain evidence="2">28A</strain>
    </source>
</reference>
<dbReference type="PANTHER" id="PTHR31591">
    <property type="entry name" value="UPF0613 PROTEIN PB24D3.06C"/>
    <property type="match status" value="1"/>
</dbReference>
<dbReference type="Gene3D" id="3.40.50.1820">
    <property type="entry name" value="alpha/beta hydrolase"/>
    <property type="match status" value="2"/>
</dbReference>
<organism evidence="1 2">
    <name type="scientific">Exserohilum turcicum (strain 28A)</name>
    <name type="common">Northern leaf blight fungus</name>
    <name type="synonym">Setosphaeria turcica</name>
    <dbReference type="NCBI Taxonomy" id="671987"/>
    <lineage>
        <taxon>Eukaryota</taxon>
        <taxon>Fungi</taxon>
        <taxon>Dikarya</taxon>
        <taxon>Ascomycota</taxon>
        <taxon>Pezizomycotina</taxon>
        <taxon>Dothideomycetes</taxon>
        <taxon>Pleosporomycetidae</taxon>
        <taxon>Pleosporales</taxon>
        <taxon>Pleosporineae</taxon>
        <taxon>Pleosporaceae</taxon>
        <taxon>Exserohilum</taxon>
    </lineage>
</organism>
<dbReference type="SUPFAM" id="SSF53474">
    <property type="entry name" value="alpha/beta-Hydrolases"/>
    <property type="match status" value="1"/>
</dbReference>
<dbReference type="Proteomes" id="UP000016935">
    <property type="component" value="Unassembled WGS sequence"/>
</dbReference>
<gene>
    <name evidence="1" type="ORF">SETTUDRAFT_153931</name>
</gene>
<dbReference type="InterPro" id="IPR029058">
    <property type="entry name" value="AB_hydrolase_fold"/>
</dbReference>
<sequence>MTSPPLHHPRPSLHLTHTTLLNSPNALVFISGLTRGLHATDYFLDLNNILENMAVRDAVSYSPFEFRMRSIYMGSGYSSWRSNFKDLVALIKYLKGTGMEKKVVVMGSSSAVLESPPVDSYIMQAPTSDRETAGLVISLVSVGGDDDFFSFDISASTLRSTFGKLNKPTLIVMSEQDQGVPQTVNKEAMLRKWAAAIPEGLFSNETGVLPFADHVLTTEHCIRLFRVKVEKFLTELQVNAVEK</sequence>
<dbReference type="InterPro" id="IPR013744">
    <property type="entry name" value="SidJ"/>
</dbReference>
<proteinExistence type="predicted"/>
<dbReference type="RefSeq" id="XP_008025678.1">
    <property type="nucleotide sequence ID" value="XM_008027487.1"/>
</dbReference>
<dbReference type="GeneID" id="19397355"/>
<protein>
    <submittedName>
        <fullName evidence="1">Uncharacterized protein</fullName>
    </submittedName>
</protein>
<dbReference type="PANTHER" id="PTHR31591:SF7">
    <property type="entry name" value="DUF1749-DOMAIN-CONTAINING PROTEIN"/>
    <property type="match status" value="1"/>
</dbReference>
<reference evidence="1 2" key="1">
    <citation type="journal article" date="2012" name="PLoS Pathog.">
        <title>Diverse lifestyles and strategies of plant pathogenesis encoded in the genomes of eighteen Dothideomycetes fungi.</title>
        <authorList>
            <person name="Ohm R.A."/>
            <person name="Feau N."/>
            <person name="Henrissat B."/>
            <person name="Schoch C.L."/>
            <person name="Horwitz B.A."/>
            <person name="Barry K.W."/>
            <person name="Condon B.J."/>
            <person name="Copeland A.C."/>
            <person name="Dhillon B."/>
            <person name="Glaser F."/>
            <person name="Hesse C.N."/>
            <person name="Kosti I."/>
            <person name="LaButti K."/>
            <person name="Lindquist E.A."/>
            <person name="Lucas S."/>
            <person name="Salamov A.A."/>
            <person name="Bradshaw R.E."/>
            <person name="Ciuffetti L."/>
            <person name="Hamelin R.C."/>
            <person name="Kema G.H.J."/>
            <person name="Lawrence C."/>
            <person name="Scott J.A."/>
            <person name="Spatafora J.W."/>
            <person name="Turgeon B.G."/>
            <person name="de Wit P.J.G.M."/>
            <person name="Zhong S."/>
            <person name="Goodwin S.B."/>
            <person name="Grigoriev I.V."/>
        </authorList>
    </citation>
    <scope>NUCLEOTIDE SEQUENCE [LARGE SCALE GENOMIC DNA]</scope>
    <source>
        <strain evidence="2">28A</strain>
    </source>
</reference>
<dbReference type="eggNOG" id="KOG4840">
    <property type="taxonomic scope" value="Eukaryota"/>
</dbReference>
<dbReference type="AlphaFoldDB" id="R0KGR1"/>
<keyword evidence="2" id="KW-1185">Reference proteome</keyword>
<accession>R0KGR1</accession>
<dbReference type="Pfam" id="PF08538">
    <property type="entry name" value="DUF1749"/>
    <property type="match status" value="2"/>
</dbReference>
<evidence type="ECO:0000313" key="2">
    <source>
        <dbReference type="Proteomes" id="UP000016935"/>
    </source>
</evidence>